<dbReference type="PRINTS" id="PR00950">
    <property type="entry name" value="TYPE3IMSPROT"/>
</dbReference>
<keyword evidence="3" id="KW-1006">Bacterial flagellum protein export</keyword>
<dbReference type="PANTHER" id="PTHR30531">
    <property type="entry name" value="FLAGELLAR BIOSYNTHETIC PROTEIN FLHB"/>
    <property type="match status" value="1"/>
</dbReference>
<dbReference type="PANTHER" id="PTHR30531:SF12">
    <property type="entry name" value="FLAGELLAR BIOSYNTHETIC PROTEIN FLHB"/>
    <property type="match status" value="1"/>
</dbReference>
<evidence type="ECO:0000313" key="7">
    <source>
        <dbReference type="Proteomes" id="UP000321922"/>
    </source>
</evidence>
<comment type="caution">
    <text evidence="6">The sequence shown here is derived from an EMBL/GenBank/DDBJ whole genome shotgun (WGS) entry which is preliminary data.</text>
</comment>
<feature type="transmembrane region" description="Helical" evidence="5">
    <location>
        <begin position="176"/>
        <end position="201"/>
    </location>
</feature>
<comment type="similarity">
    <text evidence="1">Belongs to the type III secretion exporter family.</text>
</comment>
<keyword evidence="7" id="KW-1185">Reference proteome</keyword>
<dbReference type="Gene3D" id="3.40.1690.10">
    <property type="entry name" value="secretion proteins EscU"/>
    <property type="match status" value="1"/>
</dbReference>
<dbReference type="RefSeq" id="WP_039981857.1">
    <property type="nucleotide sequence ID" value="NZ_BAOJ01000071.1"/>
</dbReference>
<reference evidence="6 7" key="1">
    <citation type="submission" date="2019-07" db="EMBL/GenBank/DDBJ databases">
        <title>Whole genome shotgun sequence of Vibrio sagamiensis NBRC 104589.</title>
        <authorList>
            <person name="Hosoyama A."/>
            <person name="Uohara A."/>
            <person name="Ohji S."/>
            <person name="Ichikawa N."/>
        </authorList>
    </citation>
    <scope>NUCLEOTIDE SEQUENCE [LARGE SCALE GENOMIC DNA]</scope>
    <source>
        <strain evidence="6 7">NBRC 104589</strain>
    </source>
</reference>
<dbReference type="AlphaFoldDB" id="A0A511QK94"/>
<dbReference type="Proteomes" id="UP000321922">
    <property type="component" value="Unassembled WGS sequence"/>
</dbReference>
<accession>A0A511QK94</accession>
<keyword evidence="5" id="KW-0812">Transmembrane</keyword>
<keyword evidence="5" id="KW-1133">Transmembrane helix</keyword>
<dbReference type="GO" id="GO:0009306">
    <property type="term" value="P:protein secretion"/>
    <property type="evidence" value="ECO:0007669"/>
    <property type="project" value="InterPro"/>
</dbReference>
<evidence type="ECO:0000256" key="4">
    <source>
        <dbReference type="ARBA" id="ARBA00025078"/>
    </source>
</evidence>
<dbReference type="InterPro" id="IPR006135">
    <property type="entry name" value="T3SS_substrate_exporter"/>
</dbReference>
<evidence type="ECO:0000256" key="2">
    <source>
        <dbReference type="ARBA" id="ARBA00021622"/>
    </source>
</evidence>
<comment type="function">
    <text evidence="4">Required for formation of the rod structure in the basal body of the flagellar apparatus. Together with FliI and FliH, may constitute the export apparatus of flagellin.</text>
</comment>
<dbReference type="Pfam" id="PF01312">
    <property type="entry name" value="Bac_export_2"/>
    <property type="match status" value="1"/>
</dbReference>
<name>A0A511QK94_9VIBR</name>
<keyword evidence="3" id="KW-0653">Protein transport</keyword>
<organism evidence="6 7">
    <name type="scientific">Vibrio sagamiensis NBRC 104589</name>
    <dbReference type="NCBI Taxonomy" id="1219064"/>
    <lineage>
        <taxon>Bacteria</taxon>
        <taxon>Pseudomonadati</taxon>
        <taxon>Pseudomonadota</taxon>
        <taxon>Gammaproteobacteria</taxon>
        <taxon>Vibrionales</taxon>
        <taxon>Vibrionaceae</taxon>
        <taxon>Vibrio</taxon>
    </lineage>
</organism>
<feature type="transmembrane region" description="Helical" evidence="5">
    <location>
        <begin position="72"/>
        <end position="99"/>
    </location>
</feature>
<gene>
    <name evidence="6" type="ORF">VSA01S_35680</name>
</gene>
<dbReference type="EMBL" id="BJXJ01000056">
    <property type="protein sequence ID" value="GEM77456.1"/>
    <property type="molecule type" value="Genomic_DNA"/>
</dbReference>
<keyword evidence="3" id="KW-0813">Transport</keyword>
<proteinExistence type="inferred from homology"/>
<evidence type="ECO:0000256" key="3">
    <source>
        <dbReference type="ARBA" id="ARBA00023225"/>
    </source>
</evidence>
<evidence type="ECO:0000313" key="6">
    <source>
        <dbReference type="EMBL" id="GEM77456.1"/>
    </source>
</evidence>
<dbReference type="OrthoDB" id="6271315at2"/>
<evidence type="ECO:0000256" key="1">
    <source>
        <dbReference type="ARBA" id="ARBA00010690"/>
    </source>
</evidence>
<evidence type="ECO:0000256" key="5">
    <source>
        <dbReference type="SAM" id="Phobius"/>
    </source>
</evidence>
<dbReference type="GO" id="GO:0005886">
    <property type="term" value="C:plasma membrane"/>
    <property type="evidence" value="ECO:0007669"/>
    <property type="project" value="TreeGrafter"/>
</dbReference>
<dbReference type="SUPFAM" id="SSF160544">
    <property type="entry name" value="EscU C-terminal domain-like"/>
    <property type="match status" value="1"/>
</dbReference>
<keyword evidence="5" id="KW-0472">Membrane</keyword>
<feature type="transmembrane region" description="Helical" evidence="5">
    <location>
        <begin position="30"/>
        <end position="52"/>
    </location>
</feature>
<protein>
    <recommendedName>
        <fullName evidence="2">Flagellar biosynthetic protein FlhB</fullName>
    </recommendedName>
</protein>
<sequence>MESSEPKKYPPTEKKLRDLKKKGQFPKTELAEPTFELLVFAIVFIGVMYVLFENANYWMEEILYSDVRVGYDLMISLIGIVIGSLVLVKMIMAVINWVVVNKNVISTEALGMKVEKLHPVTGFKNIFGIEAMSRSLRKVLELTFLLFLLKYISDVAGTELHTIKEINNRSFFIYNLLYYVLLVTLMFFVYGVSVGCVDFLVEKYHFEKKNRMTFTEMKNEMKETEGSPEVKSERKRLMREVMEAPITKGRKPTFALANPTHILIPICYERDIDKAPVVLKISTDSLAQEEKARLKRMKVPIIEHKTLARAFYHKMKHGEDFIPKEFYQEVAMIISALKKYQKNEKDKKN</sequence>
<dbReference type="Gene3D" id="6.10.250.2080">
    <property type="match status" value="1"/>
</dbReference>
<dbReference type="InterPro" id="IPR029025">
    <property type="entry name" value="T3SS_substrate_exporter_C"/>
</dbReference>